<dbReference type="Gene3D" id="1.10.150.20">
    <property type="entry name" value="5' to 3' exonuclease, C-terminal subdomain"/>
    <property type="match status" value="1"/>
</dbReference>
<dbReference type="InterPro" id="IPR013840">
    <property type="entry name" value="DNAligase_N"/>
</dbReference>
<dbReference type="Gene3D" id="3.30.470.30">
    <property type="entry name" value="DNA ligase/mRNA capping enzyme"/>
    <property type="match status" value="1"/>
</dbReference>
<dbReference type="SUPFAM" id="SSF47781">
    <property type="entry name" value="RuvA domain 2-like"/>
    <property type="match status" value="1"/>
</dbReference>
<name>A0A172JI03_BPPB1</name>
<evidence type="ECO:0000256" key="4">
    <source>
        <dbReference type="ARBA" id="ARBA00022723"/>
    </source>
</evidence>
<keyword evidence="5" id="KW-0862">Zinc</keyword>
<dbReference type="InterPro" id="IPR001679">
    <property type="entry name" value="DNA_ligase"/>
</dbReference>
<gene>
    <name evidence="9" type="ORF">AR9_g095</name>
</gene>
<dbReference type="Gene3D" id="2.40.50.140">
    <property type="entry name" value="Nucleic acid-binding proteins"/>
    <property type="match status" value="1"/>
</dbReference>
<dbReference type="InterPro" id="IPR012340">
    <property type="entry name" value="NA-bd_OB-fold"/>
</dbReference>
<dbReference type="RefSeq" id="YP_009282999.1">
    <property type="nucleotide sequence ID" value="NC_031039.1"/>
</dbReference>
<evidence type="ECO:0000256" key="6">
    <source>
        <dbReference type="ARBA" id="ARBA00023027"/>
    </source>
</evidence>
<keyword evidence="2 9" id="KW-0436">Ligase</keyword>
<dbReference type="InterPro" id="IPR036420">
    <property type="entry name" value="BRCT_dom_sf"/>
</dbReference>
<dbReference type="PIRSF" id="PIRSF001604">
    <property type="entry name" value="LigA"/>
    <property type="match status" value="1"/>
</dbReference>
<evidence type="ECO:0000256" key="1">
    <source>
        <dbReference type="ARBA" id="ARBA00012722"/>
    </source>
</evidence>
<keyword evidence="3" id="KW-0235">DNA replication</keyword>
<dbReference type="GO" id="GO:0003911">
    <property type="term" value="F:DNA ligase (NAD+) activity"/>
    <property type="evidence" value="ECO:0007669"/>
    <property type="project" value="UniProtKB-EC"/>
</dbReference>
<dbReference type="InterPro" id="IPR001357">
    <property type="entry name" value="BRCT_dom"/>
</dbReference>
<dbReference type="Proteomes" id="UP000202618">
    <property type="component" value="Segment"/>
</dbReference>
<dbReference type="Pfam" id="PF01653">
    <property type="entry name" value="DNA_ligase_aden"/>
    <property type="match status" value="1"/>
</dbReference>
<dbReference type="Pfam" id="PF03120">
    <property type="entry name" value="OB_DNA_ligase"/>
    <property type="match status" value="1"/>
</dbReference>
<comment type="catalytic activity">
    <reaction evidence="7">
        <text>NAD(+) + (deoxyribonucleotide)n-3'-hydroxyl + 5'-phospho-(deoxyribonucleotide)m = (deoxyribonucleotide)n+m + AMP + beta-nicotinamide D-nucleotide.</text>
        <dbReference type="EC" id="6.5.1.2"/>
    </reaction>
</comment>
<dbReference type="GeneID" id="29058813"/>
<dbReference type="InterPro" id="IPR013839">
    <property type="entry name" value="DNAligase_adenylation"/>
</dbReference>
<evidence type="ECO:0000256" key="7">
    <source>
        <dbReference type="ARBA" id="ARBA00034005"/>
    </source>
</evidence>
<dbReference type="SMART" id="SM00532">
    <property type="entry name" value="LIGANc"/>
    <property type="match status" value="1"/>
</dbReference>
<dbReference type="GO" id="GO:0006281">
    <property type="term" value="P:DNA repair"/>
    <property type="evidence" value="ECO:0007669"/>
    <property type="project" value="InterPro"/>
</dbReference>
<dbReference type="OrthoDB" id="10441at10239"/>
<dbReference type="GO" id="GO:0006260">
    <property type="term" value="P:DNA replication"/>
    <property type="evidence" value="ECO:0007669"/>
    <property type="project" value="UniProtKB-KW"/>
</dbReference>
<dbReference type="Pfam" id="PF00533">
    <property type="entry name" value="BRCT"/>
    <property type="match status" value="1"/>
</dbReference>
<keyword evidence="4" id="KW-0479">Metal-binding</keyword>
<evidence type="ECO:0000256" key="5">
    <source>
        <dbReference type="ARBA" id="ARBA00022833"/>
    </source>
</evidence>
<sequence>MSLKQKKNLSVEKLEEVKSFLDKASEAYYNTGQEILSDDEFDAIAREFKRLGGKLDVGANPPKGKGTVDVSHTFAELVGTLDKTNFIYEKNVDDPSKKSVEEWLNNIIKKLGNDKEFSLGISFKFDGNSVVIEYKDGKVVRALTRGRNGLGMDLTHVFKDHTIKRKDHVGIKYEIIIPWKRYEDLMKDTGVSYANPRSLVSGKLGDDNAYEYYKYMELVPLWVKPYNSTMERTEQLEFIEEAFGEDNSLFSDYRLIEGVTGNNLTPFMEELEDMYEKYNIERYNLPFMIDGLVIEVLEEDIRNTLGYVNDEPNWATALKFPYMEKTTTVTDFDFTLGDSGIITARVWYEPVTFNGTEHRKQSLQNYKRFKELGLGIGSQILVQYRNDCLSYVVPILNEHNKNISPHPYTDKCPVCGGEVGITKTGAFAYCKNETCEGKTVGKIQNYLTKMDIKGIKESTIVKLHNAGLVKSITDLYTMDYGKIAEVDGLGAIASINISGAINSKIPYDYEIIGALGISSFSTSKAKELCKVFSVQEMLDILESYYPENLINSITQQEGFSDITANYIVEGLQKNKETIEFLLKREHKVFKTEYEKMAGVQAMKIVFTNFRDEAMQIQLEMAGHKITSAVSRKTNIVVTPNPNGNTVKLKKAREYGIRIVSVDEFKEEMGIS</sequence>
<protein>
    <recommendedName>
        <fullName evidence="1">DNA ligase (NAD(+))</fullName>
        <ecNumber evidence="1">6.5.1.2</ecNumber>
    </recommendedName>
</protein>
<feature type="domain" description="NAD-dependent DNA ligase N-terminal" evidence="8">
    <location>
        <begin position="9"/>
        <end position="451"/>
    </location>
</feature>
<evidence type="ECO:0000259" key="8">
    <source>
        <dbReference type="SMART" id="SM00532"/>
    </source>
</evidence>
<organism evidence="9 10">
    <name type="scientific">Bacillus phage AR9</name>
    <dbReference type="NCBI Taxonomy" id="1815509"/>
    <lineage>
        <taxon>Viruses</taxon>
        <taxon>Duplodnaviria</taxon>
        <taxon>Heunggongvirae</taxon>
        <taxon>Uroviricota</taxon>
        <taxon>Caudoviricetes</taxon>
        <taxon>Takahashivirus</taxon>
        <taxon>Bacillus phage PBS1</taxon>
    </lineage>
</organism>
<evidence type="ECO:0000256" key="3">
    <source>
        <dbReference type="ARBA" id="ARBA00022705"/>
    </source>
</evidence>
<dbReference type="Gene3D" id="3.40.50.10190">
    <property type="entry name" value="BRCT domain"/>
    <property type="match status" value="1"/>
</dbReference>
<dbReference type="SUPFAM" id="SSF56091">
    <property type="entry name" value="DNA ligase/mRNA capping enzyme, catalytic domain"/>
    <property type="match status" value="1"/>
</dbReference>
<dbReference type="GO" id="GO:0046872">
    <property type="term" value="F:metal ion binding"/>
    <property type="evidence" value="ECO:0007669"/>
    <property type="project" value="UniProtKB-KW"/>
</dbReference>
<dbReference type="KEGG" id="vg:29058813"/>
<dbReference type="InterPro" id="IPR010994">
    <property type="entry name" value="RuvA_2-like"/>
</dbReference>
<proteinExistence type="predicted"/>
<reference evidence="9 10" key="1">
    <citation type="journal article" date="2016" name="Virology">
        <title>The genome of AR9, a giant transducing Bacillus phage encoding two multisubunit RNA polymerases.</title>
        <authorList>
            <person name="Lavysh D."/>
            <person name="Sokolova M."/>
            <person name="Minakhin L."/>
            <person name="Yakunina M."/>
            <person name="Artamonova T."/>
            <person name="Kozyavkin S."/>
            <person name="Makarova K.S."/>
            <person name="Koonin E.V."/>
            <person name="Severinov K."/>
        </authorList>
    </citation>
    <scope>NUCLEOTIDE SEQUENCE [LARGE SCALE GENOMIC DNA]</scope>
</reference>
<evidence type="ECO:0000256" key="2">
    <source>
        <dbReference type="ARBA" id="ARBA00022598"/>
    </source>
</evidence>
<evidence type="ECO:0000313" key="10">
    <source>
        <dbReference type="Proteomes" id="UP000202618"/>
    </source>
</evidence>
<dbReference type="EMBL" id="KU878088">
    <property type="protein sequence ID" value="AMS01179.1"/>
    <property type="molecule type" value="Genomic_DNA"/>
</dbReference>
<dbReference type="EC" id="6.5.1.2" evidence="1"/>
<dbReference type="SUPFAM" id="SSF52113">
    <property type="entry name" value="BRCT domain"/>
    <property type="match status" value="1"/>
</dbReference>
<accession>A0A172JI03</accession>
<dbReference type="SUPFAM" id="SSF50249">
    <property type="entry name" value="Nucleic acid-binding proteins"/>
    <property type="match status" value="1"/>
</dbReference>
<evidence type="ECO:0000313" key="9">
    <source>
        <dbReference type="EMBL" id="AMS01179.1"/>
    </source>
</evidence>
<dbReference type="InterPro" id="IPR004150">
    <property type="entry name" value="NAD_DNA_ligase_OB"/>
</dbReference>
<keyword evidence="6" id="KW-0520">NAD</keyword>
<dbReference type="Gene3D" id="1.10.287.610">
    <property type="entry name" value="Helix hairpin bin"/>
    <property type="match status" value="1"/>
</dbReference>